<proteinExistence type="predicted"/>
<reference evidence="1 2" key="1">
    <citation type="submission" date="2017-12" db="EMBL/GenBank/DDBJ databases">
        <title>Comparative genomics of Botrytis spp.</title>
        <authorList>
            <person name="Valero-Jimenez C.A."/>
            <person name="Tapia P."/>
            <person name="Veloso J."/>
            <person name="Silva-Moreno E."/>
            <person name="Staats M."/>
            <person name="Valdes J.H."/>
            <person name="Van Kan J.A.L."/>
        </authorList>
    </citation>
    <scope>NUCLEOTIDE SEQUENCE [LARGE SCALE GENOMIC DNA]</scope>
    <source>
        <strain evidence="1 2">Bp0003</strain>
    </source>
</reference>
<accession>A0A4Z1FG10</accession>
<dbReference type="AlphaFoldDB" id="A0A4Z1FG10"/>
<evidence type="ECO:0000313" key="2">
    <source>
        <dbReference type="Proteomes" id="UP000297910"/>
    </source>
</evidence>
<evidence type="ECO:0000313" key="1">
    <source>
        <dbReference type="EMBL" id="TGO23804.1"/>
    </source>
</evidence>
<comment type="caution">
    <text evidence="1">The sequence shown here is derived from an EMBL/GenBank/DDBJ whole genome shotgun (WGS) entry which is preliminary data.</text>
</comment>
<organism evidence="1 2">
    <name type="scientific">Botrytis paeoniae</name>
    <dbReference type="NCBI Taxonomy" id="278948"/>
    <lineage>
        <taxon>Eukaryota</taxon>
        <taxon>Fungi</taxon>
        <taxon>Dikarya</taxon>
        <taxon>Ascomycota</taxon>
        <taxon>Pezizomycotina</taxon>
        <taxon>Leotiomycetes</taxon>
        <taxon>Helotiales</taxon>
        <taxon>Sclerotiniaceae</taxon>
        <taxon>Botrytis</taxon>
    </lineage>
</organism>
<dbReference type="EMBL" id="PQXI01000121">
    <property type="protein sequence ID" value="TGO23804.1"/>
    <property type="molecule type" value="Genomic_DNA"/>
</dbReference>
<gene>
    <name evidence="1" type="ORF">BPAE_0121g00200</name>
</gene>
<sequence length="134" mass="15797">MTGSNLKTVSKCYPTIRTCNGMLCLEKNLTPEQRADLSFTEDRVDLIRNLDQYCINKTHPELHPRMRHFRQPTEIEELSIDEDKLISEMTSYSKRFTLPNIQFQTVMARGLAEIEMEQWKEYLAEILEARKGRK</sequence>
<dbReference type="Proteomes" id="UP000297910">
    <property type="component" value="Unassembled WGS sequence"/>
</dbReference>
<protein>
    <submittedName>
        <fullName evidence="1">Uncharacterized protein</fullName>
    </submittedName>
</protein>
<name>A0A4Z1FG10_9HELO</name>
<keyword evidence="2" id="KW-1185">Reference proteome</keyword>